<dbReference type="Pfam" id="PF01628">
    <property type="entry name" value="HrcA"/>
    <property type="match status" value="1"/>
</dbReference>
<evidence type="ECO:0000256" key="5">
    <source>
        <dbReference type="HAMAP-Rule" id="MF_00081"/>
    </source>
</evidence>
<dbReference type="Gene3D" id="1.10.10.10">
    <property type="entry name" value="Winged helix-like DNA-binding domain superfamily/Winged helix DNA-binding domain"/>
    <property type="match status" value="1"/>
</dbReference>
<dbReference type="Pfam" id="PF08220">
    <property type="entry name" value="HTH_DeoR"/>
    <property type="match status" value="1"/>
</dbReference>
<dbReference type="NCBIfam" id="TIGR00331">
    <property type="entry name" value="hrcA"/>
    <property type="match status" value="1"/>
</dbReference>
<dbReference type="RefSeq" id="WP_006626960.1">
    <property type="nucleotide sequence ID" value="NZ_ADFR01000003.1"/>
</dbReference>
<feature type="domain" description="Heat-inducible transcription repressor HrcA C-terminal" evidence="6">
    <location>
        <begin position="104"/>
        <end position="320"/>
    </location>
</feature>
<dbReference type="SUPFAM" id="SSF46785">
    <property type="entry name" value="Winged helix' DNA-binding domain"/>
    <property type="match status" value="1"/>
</dbReference>
<reference evidence="9" key="1">
    <citation type="submission" date="2009-12" db="EMBL/GenBank/DDBJ databases">
        <title>Sequence of Clostridiales genomosp. BVAB3 str. UPII9-5.</title>
        <authorList>
            <person name="Madupu R."/>
            <person name="Durkin A.S."/>
            <person name="Torralba M."/>
            <person name="Methe B."/>
            <person name="Sutton G.G."/>
            <person name="Strausberg R.L."/>
            <person name="Nelson K.E."/>
        </authorList>
    </citation>
    <scope>NUCLEOTIDE SEQUENCE [LARGE SCALE GENOMIC DNA]</scope>
    <source>
        <strain evidence="9">W1219</strain>
    </source>
</reference>
<evidence type="ECO:0000259" key="7">
    <source>
        <dbReference type="Pfam" id="PF08220"/>
    </source>
</evidence>
<keyword evidence="9" id="KW-1185">Reference proteome</keyword>
<dbReference type="PIRSF" id="PIRSF005485">
    <property type="entry name" value="HrcA"/>
    <property type="match status" value="1"/>
</dbReference>
<dbReference type="GO" id="GO:0003700">
    <property type="term" value="F:DNA-binding transcription factor activity"/>
    <property type="evidence" value="ECO:0007669"/>
    <property type="project" value="InterPro"/>
</dbReference>
<dbReference type="GO" id="GO:0045892">
    <property type="term" value="P:negative regulation of DNA-templated transcription"/>
    <property type="evidence" value="ECO:0007669"/>
    <property type="project" value="UniProtKB-UniRule"/>
</dbReference>
<dbReference type="HAMAP" id="MF_00081">
    <property type="entry name" value="HrcA"/>
    <property type="match status" value="1"/>
</dbReference>
<dbReference type="InterPro" id="IPR023120">
    <property type="entry name" value="WHTH_transcript_rep_HrcA_IDD"/>
</dbReference>
<keyword evidence="4 5" id="KW-0804">Transcription</keyword>
<accession>D2MNI9</accession>
<dbReference type="GO" id="GO:0003677">
    <property type="term" value="F:DNA binding"/>
    <property type="evidence" value="ECO:0007669"/>
    <property type="project" value="InterPro"/>
</dbReference>
<evidence type="ECO:0000313" key="9">
    <source>
        <dbReference type="Proteomes" id="UP000005017"/>
    </source>
</evidence>
<dbReference type="STRING" id="679192.HMPREF9013_0214"/>
<name>D2MNI9_9FIRM</name>
<comment type="function">
    <text evidence="5">Negative regulator of class I heat shock genes (grpE-dnaK-dnaJ and groELS operons). Prevents heat-shock induction of these operons.</text>
</comment>
<keyword evidence="3 5" id="KW-0346">Stress response</keyword>
<dbReference type="Proteomes" id="UP000005017">
    <property type="component" value="Unassembled WGS sequence"/>
</dbReference>
<dbReference type="EMBL" id="ADFR01000003">
    <property type="protein sequence ID" value="EFC06011.1"/>
    <property type="molecule type" value="Genomic_DNA"/>
</dbReference>
<comment type="caution">
    <text evidence="8">The sequence shown here is derived from an EMBL/GenBank/DDBJ whole genome shotgun (WGS) entry which is preliminary data.</text>
</comment>
<evidence type="ECO:0000259" key="6">
    <source>
        <dbReference type="Pfam" id="PF01628"/>
    </source>
</evidence>
<dbReference type="InterPro" id="IPR021153">
    <property type="entry name" value="HrcA_C"/>
</dbReference>
<dbReference type="eggNOG" id="COG1420">
    <property type="taxonomic scope" value="Bacteria"/>
</dbReference>
<dbReference type="OrthoDB" id="9783139at2"/>
<keyword evidence="2 5" id="KW-0805">Transcription regulation</keyword>
<dbReference type="InterPro" id="IPR029016">
    <property type="entry name" value="GAF-like_dom_sf"/>
</dbReference>
<evidence type="ECO:0000256" key="4">
    <source>
        <dbReference type="ARBA" id="ARBA00023163"/>
    </source>
</evidence>
<dbReference type="AlphaFoldDB" id="D2MNI9"/>
<keyword evidence="1 5" id="KW-0678">Repressor</keyword>
<dbReference type="InterPro" id="IPR001034">
    <property type="entry name" value="DeoR_HTH"/>
</dbReference>
<sequence length="341" mass="38904">MLTPRRIQIFKAIVDEFIKTAEPIGSKALQERYHLAYSSATIRNDMQVLEEMGYLEKTHTSSGRIPSTMGYRFYCEALLDESNLDKRMEVAIRDAFEASAMNVDEAIRQSCEIVSEMTNMTAGAIGPDASKQRLEHIKLFPLDEKNAVCVFITDQGHTETRNFHFNQSVSVQDLETTTDILNRRLKGVALTALASRLEDVKPELGAVVQRHDVLFTAFLRAFIRFANDTVYFSGKDKVLFQPEFEDINKMKKLMGMFEDENVWKQMDENANAVALTTRGGSQLTWVNDLAVVRSKFRLNEEDSGELMVVGPSRMEYDRIVPLLDYVARMIEEAYRKGDDHD</sequence>
<evidence type="ECO:0000313" key="8">
    <source>
        <dbReference type="EMBL" id="EFC06011.1"/>
    </source>
</evidence>
<organism evidence="8 9">
    <name type="scientific">Bulleidia extructa W1219</name>
    <dbReference type="NCBI Taxonomy" id="679192"/>
    <lineage>
        <taxon>Bacteria</taxon>
        <taxon>Bacillati</taxon>
        <taxon>Bacillota</taxon>
        <taxon>Erysipelotrichia</taxon>
        <taxon>Erysipelotrichales</taxon>
        <taxon>Erysipelotrichaceae</taxon>
        <taxon>Bulleidia</taxon>
    </lineage>
</organism>
<dbReference type="Gene3D" id="3.30.450.40">
    <property type="match status" value="1"/>
</dbReference>
<dbReference type="InterPro" id="IPR036390">
    <property type="entry name" value="WH_DNA-bd_sf"/>
</dbReference>
<dbReference type="InterPro" id="IPR036388">
    <property type="entry name" value="WH-like_DNA-bd_sf"/>
</dbReference>
<gene>
    <name evidence="5 8" type="primary">hrcA</name>
    <name evidence="8" type="ORF">HMPREF9013_0214</name>
</gene>
<dbReference type="PANTHER" id="PTHR34824">
    <property type="entry name" value="HEAT-INDUCIBLE TRANSCRIPTION REPRESSOR HRCA"/>
    <property type="match status" value="1"/>
</dbReference>
<feature type="domain" description="HTH deoR-type" evidence="7">
    <location>
        <begin position="34"/>
        <end position="59"/>
    </location>
</feature>
<dbReference type="InterPro" id="IPR002571">
    <property type="entry name" value="HrcA"/>
</dbReference>
<evidence type="ECO:0000256" key="1">
    <source>
        <dbReference type="ARBA" id="ARBA00022491"/>
    </source>
</evidence>
<dbReference type="Gene3D" id="3.30.390.60">
    <property type="entry name" value="Heat-inducible transcription repressor hrca homolog, domain 3"/>
    <property type="match status" value="1"/>
</dbReference>
<proteinExistence type="inferred from homology"/>
<evidence type="ECO:0000256" key="2">
    <source>
        <dbReference type="ARBA" id="ARBA00023015"/>
    </source>
</evidence>
<evidence type="ECO:0000256" key="3">
    <source>
        <dbReference type="ARBA" id="ARBA00023016"/>
    </source>
</evidence>
<comment type="similarity">
    <text evidence="5">Belongs to the HrcA family.</text>
</comment>
<dbReference type="SUPFAM" id="SSF55781">
    <property type="entry name" value="GAF domain-like"/>
    <property type="match status" value="1"/>
</dbReference>
<protein>
    <recommendedName>
        <fullName evidence="5">Heat-inducible transcription repressor HrcA</fullName>
    </recommendedName>
</protein>
<dbReference type="PANTHER" id="PTHR34824:SF1">
    <property type="entry name" value="HEAT-INDUCIBLE TRANSCRIPTION REPRESSOR HRCA"/>
    <property type="match status" value="1"/>
</dbReference>